<gene>
    <name evidence="1" type="ORF">HXL70_02170</name>
</gene>
<dbReference type="PANTHER" id="PTHR39201">
    <property type="entry name" value="EXPORTED PROTEIN-RELATED"/>
    <property type="match status" value="1"/>
</dbReference>
<dbReference type="InterPro" id="IPR008254">
    <property type="entry name" value="Flavodoxin/NO_synth"/>
</dbReference>
<evidence type="ECO:0000313" key="2">
    <source>
        <dbReference type="Proteomes" id="UP000757890"/>
    </source>
</evidence>
<evidence type="ECO:0000313" key="1">
    <source>
        <dbReference type="EMBL" id="MBF1128833.1"/>
    </source>
</evidence>
<dbReference type="GO" id="GO:0016651">
    <property type="term" value="F:oxidoreductase activity, acting on NAD(P)H"/>
    <property type="evidence" value="ECO:0007669"/>
    <property type="project" value="UniProtKB-ARBA"/>
</dbReference>
<reference evidence="1" key="1">
    <citation type="submission" date="2020-04" db="EMBL/GenBank/DDBJ databases">
        <title>Deep metagenomics examines the oral microbiome during advanced dental caries in children, revealing novel taxa and co-occurrences with host molecules.</title>
        <authorList>
            <person name="Baker J.L."/>
            <person name="Morton J.T."/>
            <person name="Dinis M."/>
            <person name="Alvarez R."/>
            <person name="Tran N.C."/>
            <person name="Knight R."/>
            <person name="Edlund A."/>
        </authorList>
    </citation>
    <scope>NUCLEOTIDE SEQUENCE</scope>
    <source>
        <strain evidence="1">JCVI_32_bin.14</strain>
    </source>
</reference>
<dbReference type="Gene3D" id="3.40.50.360">
    <property type="match status" value="1"/>
</dbReference>
<dbReference type="SUPFAM" id="SSF52218">
    <property type="entry name" value="Flavoproteins"/>
    <property type="match status" value="1"/>
</dbReference>
<organism evidence="1 2">
    <name type="scientific">Dialister invisus</name>
    <dbReference type="NCBI Taxonomy" id="218538"/>
    <lineage>
        <taxon>Bacteria</taxon>
        <taxon>Bacillati</taxon>
        <taxon>Bacillota</taxon>
        <taxon>Negativicutes</taxon>
        <taxon>Veillonellales</taxon>
        <taxon>Veillonellaceae</taxon>
        <taxon>Dialister</taxon>
    </lineage>
</organism>
<dbReference type="GO" id="GO:0010181">
    <property type="term" value="F:FMN binding"/>
    <property type="evidence" value="ECO:0007669"/>
    <property type="project" value="InterPro"/>
</dbReference>
<sequence>MQLKNKILIAYYSMTSHTRRVAELIQNAVGGELASIRTKETYPSDYEAMVEQGRREVNEGFLPVLNEFPVDIDACHMIFLGTPVWWYSIAPAMKSFLKNHDLRGKIIYPFVTNEGWAGHALQDFATNLSGGCVKSGMNVKFSGDILITKEVQIRNWAKEAVKDIF</sequence>
<dbReference type="EMBL" id="JABZMK010000003">
    <property type="protein sequence ID" value="MBF1128833.1"/>
    <property type="molecule type" value="Genomic_DNA"/>
</dbReference>
<protein>
    <submittedName>
        <fullName evidence="1">NAD(P)H-dependent oxidoreductase</fullName>
    </submittedName>
</protein>
<dbReference type="Proteomes" id="UP000757890">
    <property type="component" value="Unassembled WGS sequence"/>
</dbReference>
<dbReference type="InterPro" id="IPR029039">
    <property type="entry name" value="Flavoprotein-like_sf"/>
</dbReference>
<proteinExistence type="predicted"/>
<dbReference type="AlphaFoldDB" id="A0A930B943"/>
<name>A0A930B943_9FIRM</name>
<dbReference type="RefSeq" id="WP_274950777.1">
    <property type="nucleotide sequence ID" value="NZ_CAJPSS010000011.1"/>
</dbReference>
<comment type="caution">
    <text evidence="1">The sequence shown here is derived from an EMBL/GenBank/DDBJ whole genome shotgun (WGS) entry which is preliminary data.</text>
</comment>
<dbReference type="Pfam" id="PF12682">
    <property type="entry name" value="Flavodoxin_4"/>
    <property type="match status" value="1"/>
</dbReference>
<accession>A0A930B943</accession>
<dbReference type="PROSITE" id="PS50902">
    <property type="entry name" value="FLAVODOXIN_LIKE"/>
    <property type="match status" value="1"/>
</dbReference>
<dbReference type="PANTHER" id="PTHR39201:SF1">
    <property type="entry name" value="FLAVODOXIN-LIKE DOMAIN-CONTAINING PROTEIN"/>
    <property type="match status" value="1"/>
</dbReference>